<dbReference type="Pfam" id="PF24681">
    <property type="entry name" value="Kelch_KLHDC2_KLHL20_DRC7"/>
    <property type="match status" value="1"/>
</dbReference>
<feature type="chain" id="PRO_5045912559" evidence="5">
    <location>
        <begin position="18"/>
        <end position="665"/>
    </location>
</feature>
<gene>
    <name evidence="7" type="ORF">PAPYR_2922</name>
</gene>
<dbReference type="SUPFAM" id="SSF117281">
    <property type="entry name" value="Kelch motif"/>
    <property type="match status" value="1"/>
</dbReference>
<keyword evidence="1" id="KW-0880">Kelch repeat</keyword>
<evidence type="ECO:0000256" key="5">
    <source>
        <dbReference type="SAM" id="SignalP"/>
    </source>
</evidence>
<dbReference type="PANTHER" id="PTHR46093">
    <property type="entry name" value="ACYL-COA-BINDING DOMAIN-CONTAINING PROTEIN 5"/>
    <property type="match status" value="1"/>
</dbReference>
<keyword evidence="3" id="KW-0325">Glycoprotein</keyword>
<evidence type="ECO:0000259" key="6">
    <source>
        <dbReference type="SMART" id="SM00423"/>
    </source>
</evidence>
<dbReference type="Gene3D" id="2.120.10.80">
    <property type="entry name" value="Kelch-type beta propeller"/>
    <property type="match status" value="2"/>
</dbReference>
<dbReference type="Proteomes" id="UP001141327">
    <property type="component" value="Unassembled WGS sequence"/>
</dbReference>
<keyword evidence="4" id="KW-0472">Membrane</keyword>
<feature type="signal peptide" evidence="5">
    <location>
        <begin position="1"/>
        <end position="17"/>
    </location>
</feature>
<reference evidence="7" key="1">
    <citation type="journal article" date="2022" name="bioRxiv">
        <title>Genomics of Preaxostyla Flagellates Illuminates Evolutionary Transitions and the Path Towards Mitochondrial Loss.</title>
        <authorList>
            <person name="Novak L.V.F."/>
            <person name="Treitli S.C."/>
            <person name="Pyrih J."/>
            <person name="Halakuc P."/>
            <person name="Pipaliya S.V."/>
            <person name="Vacek V."/>
            <person name="Brzon O."/>
            <person name="Soukal P."/>
            <person name="Eme L."/>
            <person name="Dacks J.B."/>
            <person name="Karnkowska A."/>
            <person name="Elias M."/>
            <person name="Hampl V."/>
        </authorList>
    </citation>
    <scope>NUCLEOTIDE SEQUENCE</scope>
    <source>
        <strain evidence="7">RCP-MX</strain>
    </source>
</reference>
<name>A0ABQ8UND7_9EUKA</name>
<keyword evidence="5" id="KW-0732">Signal</keyword>
<comment type="caution">
    <text evidence="7">The sequence shown here is derived from an EMBL/GenBank/DDBJ whole genome shotgun (WGS) entry which is preliminary data.</text>
</comment>
<sequence>MRAFLCALFLTIGLVSALPNMWTLVEQKGVSPSARYGHSWEIKDDTYGVLFGGFGPTADGSLDDLNDLWLFDTVNKNWTVIKAKPGSVVPPPRRWHTCNIVGKTKMYCLGGKNLDGVLADFWYFDFDQMQWFQINDPLPFQPRYGHTVNADCAESRMIMFGGATAAATVNDMWAYSIADNAWIEILTPSRPPARVFHSVVMTACEGMPDPFDIHLTLHGGQLKTGSNSMDVWSFHMSSAIRASWSENSYRPDDVPLRHGHFAFDIGNIMLTWGGSVSDLSTYWYNEDEHTWYSREPFATNHPAQLRFMGAEISFNQIYVFGGYDLLHDSISDELWVYTFDECLFQTDCATCTKRSPTCGWCASKQACLSGDGEPLYESCPVWRSKTCPDDCSSLLTCDDCTASVNCGWCFNTPSYPHPTEACFPGTRDGPIFGDCFEWTKEPEGCPECPRNADCGDCLSSPYCGYCPSQKTCMMGNAHGPANGTCPDWIQDARQCAAPPSCASHTTCDDCAADAHCGFCDDDEVDIRCQSGNSTGPVTGSCRNWNFGKCTPLAQCDTHRTCDKCTADSRCGWCNDLGVARCMDGDKVGPATATCHNWSYETCVSPFPTPIHPGLGAGWIVFIVLMVCAITGGGVAFYFLYWRQRSRRTLSYSTLSASQGSGYGTR</sequence>
<dbReference type="InterPro" id="IPR015915">
    <property type="entry name" value="Kelch-typ_b-propeller"/>
</dbReference>
<dbReference type="SMART" id="SM00423">
    <property type="entry name" value="PSI"/>
    <property type="match status" value="5"/>
</dbReference>
<dbReference type="EMBL" id="JAPMOS010000011">
    <property type="protein sequence ID" value="KAJ4460694.1"/>
    <property type="molecule type" value="Genomic_DNA"/>
</dbReference>
<feature type="domain" description="PSI" evidence="6">
    <location>
        <begin position="554"/>
        <end position="603"/>
    </location>
</feature>
<dbReference type="PANTHER" id="PTHR46093:SF18">
    <property type="entry name" value="FIBRONECTIN TYPE-III DOMAIN-CONTAINING PROTEIN"/>
    <property type="match status" value="1"/>
</dbReference>
<feature type="domain" description="PSI" evidence="6">
    <location>
        <begin position="390"/>
        <end position="446"/>
    </location>
</feature>
<protein>
    <submittedName>
        <fullName evidence="7">CRE-TAG-53 protein</fullName>
    </submittedName>
</protein>
<organism evidence="7 8">
    <name type="scientific">Paratrimastix pyriformis</name>
    <dbReference type="NCBI Taxonomy" id="342808"/>
    <lineage>
        <taxon>Eukaryota</taxon>
        <taxon>Metamonada</taxon>
        <taxon>Preaxostyla</taxon>
        <taxon>Paratrimastigidae</taxon>
        <taxon>Paratrimastix</taxon>
    </lineage>
</organism>
<evidence type="ECO:0000256" key="1">
    <source>
        <dbReference type="ARBA" id="ARBA00022441"/>
    </source>
</evidence>
<evidence type="ECO:0000313" key="8">
    <source>
        <dbReference type="Proteomes" id="UP001141327"/>
    </source>
</evidence>
<evidence type="ECO:0000256" key="2">
    <source>
        <dbReference type="ARBA" id="ARBA00022737"/>
    </source>
</evidence>
<proteinExistence type="predicted"/>
<accession>A0ABQ8UND7</accession>
<feature type="domain" description="PSI" evidence="6">
    <location>
        <begin position="447"/>
        <end position="496"/>
    </location>
</feature>
<evidence type="ECO:0000256" key="3">
    <source>
        <dbReference type="ARBA" id="ARBA00023180"/>
    </source>
</evidence>
<keyword evidence="8" id="KW-1185">Reference proteome</keyword>
<feature type="transmembrane region" description="Helical" evidence="4">
    <location>
        <begin position="616"/>
        <end position="640"/>
    </location>
</feature>
<keyword evidence="4" id="KW-1133">Transmembrane helix</keyword>
<keyword evidence="4" id="KW-0812">Transmembrane</keyword>
<feature type="domain" description="PSI" evidence="6">
    <location>
        <begin position="341"/>
        <end position="388"/>
    </location>
</feature>
<feature type="domain" description="PSI" evidence="6">
    <location>
        <begin position="500"/>
        <end position="550"/>
    </location>
</feature>
<dbReference type="InterPro" id="IPR016201">
    <property type="entry name" value="PSI"/>
</dbReference>
<keyword evidence="2" id="KW-0677">Repeat</keyword>
<evidence type="ECO:0000256" key="4">
    <source>
        <dbReference type="SAM" id="Phobius"/>
    </source>
</evidence>
<evidence type="ECO:0000313" key="7">
    <source>
        <dbReference type="EMBL" id="KAJ4460694.1"/>
    </source>
</evidence>